<evidence type="ECO:0000256" key="5">
    <source>
        <dbReference type="SAM" id="MobiDB-lite"/>
    </source>
</evidence>
<dbReference type="Proteomes" id="UP001177744">
    <property type="component" value="Unassembled WGS sequence"/>
</dbReference>
<dbReference type="EMBL" id="JAULJE010000014">
    <property type="protein sequence ID" value="KAK1334776.1"/>
    <property type="molecule type" value="Genomic_DNA"/>
</dbReference>
<dbReference type="GO" id="GO:0005840">
    <property type="term" value="C:ribosome"/>
    <property type="evidence" value="ECO:0007669"/>
    <property type="project" value="UniProtKB-KW"/>
</dbReference>
<comment type="caution">
    <text evidence="6">The sequence shown here is derived from an EMBL/GenBank/DDBJ whole genome shotgun (WGS) entry which is preliminary data.</text>
</comment>
<comment type="function">
    <text evidence="1">Plays an important role in the elongation step of protein synthesis.</text>
</comment>
<dbReference type="Gene3D" id="1.10.10.1410">
    <property type="match status" value="1"/>
</dbReference>
<keyword evidence="7" id="KW-1185">Reference proteome</keyword>
<evidence type="ECO:0000256" key="4">
    <source>
        <dbReference type="ARBA" id="ARBA00023274"/>
    </source>
</evidence>
<evidence type="ECO:0000313" key="7">
    <source>
        <dbReference type="Proteomes" id="UP001177744"/>
    </source>
</evidence>
<sequence>MTQDQTCPPRAAGKALGPSEEAEATLGEASLHLAHCSVLGLTCTHMALSLHDEEALVTEDKGNAHVTGVNVEPSWPRLFAKALANVNVGRRVCSEGPRTCPGSWRCTNSRSCPAASAATRTWKQRQNLGVGHDPGLVVVADLFVHLQKKLNSEKNNVMLVPPQILQNRNQVLQSKKDEYCIHRTPARVPGLGREQERGVQREQPQLRYSLSFSCSNASHVRARGQPGQAHHQFPRVGGITPRSP</sequence>
<comment type="similarity">
    <text evidence="2">Belongs to the eukaryotic ribosomal protein P1/P2 family.</text>
</comment>
<evidence type="ECO:0000313" key="6">
    <source>
        <dbReference type="EMBL" id="KAK1334776.1"/>
    </source>
</evidence>
<organism evidence="6 7">
    <name type="scientific">Cnephaeus nilssonii</name>
    <name type="common">Northern bat</name>
    <name type="synonym">Eptesicus nilssonii</name>
    <dbReference type="NCBI Taxonomy" id="3371016"/>
    <lineage>
        <taxon>Eukaryota</taxon>
        <taxon>Metazoa</taxon>
        <taxon>Chordata</taxon>
        <taxon>Craniata</taxon>
        <taxon>Vertebrata</taxon>
        <taxon>Euteleostomi</taxon>
        <taxon>Mammalia</taxon>
        <taxon>Eutheria</taxon>
        <taxon>Laurasiatheria</taxon>
        <taxon>Chiroptera</taxon>
        <taxon>Yangochiroptera</taxon>
        <taxon>Vespertilionidae</taxon>
        <taxon>Cnephaeus</taxon>
    </lineage>
</organism>
<keyword evidence="3" id="KW-0689">Ribosomal protein</keyword>
<dbReference type="CDD" id="cd05831">
    <property type="entry name" value="Ribosomal_P1"/>
    <property type="match status" value="1"/>
</dbReference>
<evidence type="ECO:0000256" key="3">
    <source>
        <dbReference type="ARBA" id="ARBA00022980"/>
    </source>
</evidence>
<evidence type="ECO:0000256" key="1">
    <source>
        <dbReference type="ARBA" id="ARBA00003362"/>
    </source>
</evidence>
<accession>A0AA40HQ08</accession>
<feature type="region of interest" description="Disordered" evidence="5">
    <location>
        <begin position="219"/>
        <end position="244"/>
    </location>
</feature>
<name>A0AA40HQ08_CNENI</name>
<dbReference type="InterPro" id="IPR038716">
    <property type="entry name" value="P1/P2_N_sf"/>
</dbReference>
<keyword evidence="4" id="KW-0687">Ribonucleoprotein</keyword>
<dbReference type="AlphaFoldDB" id="A0AA40HQ08"/>
<protein>
    <submittedName>
        <fullName evidence="6">Uncharacterized protein</fullName>
    </submittedName>
</protein>
<dbReference type="GO" id="GO:1990904">
    <property type="term" value="C:ribonucleoprotein complex"/>
    <property type="evidence" value="ECO:0007669"/>
    <property type="project" value="UniProtKB-KW"/>
</dbReference>
<proteinExistence type="inferred from homology"/>
<evidence type="ECO:0000256" key="2">
    <source>
        <dbReference type="ARBA" id="ARBA00005436"/>
    </source>
</evidence>
<reference evidence="6" key="1">
    <citation type="submission" date="2023-06" db="EMBL/GenBank/DDBJ databases">
        <title>Reference genome for the Northern bat (Eptesicus nilssonii), a most northern bat species.</title>
        <authorList>
            <person name="Laine V.N."/>
            <person name="Pulliainen A.T."/>
            <person name="Lilley T.M."/>
        </authorList>
    </citation>
    <scope>NUCLEOTIDE SEQUENCE</scope>
    <source>
        <strain evidence="6">BLF_Eptnil</strain>
        <tissue evidence="6">Kidney</tissue>
    </source>
</reference>
<gene>
    <name evidence="6" type="ORF">QTO34_004343</name>
</gene>